<proteinExistence type="predicted"/>
<dbReference type="AlphaFoldDB" id="A0A3P3ZLR6"/>
<protein>
    <recommendedName>
        <fullName evidence="2">Methyltransferase domain-containing protein</fullName>
    </recommendedName>
</protein>
<dbReference type="EMBL" id="UOYP01000039">
    <property type="protein sequence ID" value="VAY86738.1"/>
    <property type="molecule type" value="Genomic_DNA"/>
</dbReference>
<gene>
    <name evidence="1" type="ORF">CARN8_1330002</name>
</gene>
<dbReference type="InterPro" id="IPR029063">
    <property type="entry name" value="SAM-dependent_MTases_sf"/>
</dbReference>
<name>A0A3P3ZLR6_9ZZZZ</name>
<dbReference type="SUPFAM" id="SSF53335">
    <property type="entry name" value="S-adenosyl-L-methionine-dependent methyltransferases"/>
    <property type="match status" value="1"/>
</dbReference>
<organism evidence="1">
    <name type="scientific">mine drainage metagenome</name>
    <dbReference type="NCBI Taxonomy" id="410659"/>
    <lineage>
        <taxon>unclassified sequences</taxon>
        <taxon>metagenomes</taxon>
        <taxon>ecological metagenomes</taxon>
    </lineage>
</organism>
<dbReference type="Gene3D" id="3.40.50.150">
    <property type="entry name" value="Vaccinia Virus protein VP39"/>
    <property type="match status" value="1"/>
</dbReference>
<evidence type="ECO:0008006" key="2">
    <source>
        <dbReference type="Google" id="ProtNLM"/>
    </source>
</evidence>
<reference evidence="1" key="1">
    <citation type="submission" date="2018-10" db="EMBL/GenBank/DDBJ databases">
        <authorList>
            <person name="Plewniak F."/>
        </authorList>
    </citation>
    <scope>NUCLEOTIDE SEQUENCE</scope>
</reference>
<evidence type="ECO:0000313" key="1">
    <source>
        <dbReference type="EMBL" id="VAY86738.1"/>
    </source>
</evidence>
<sequence>MDFNLRRQVEPELLDGLAAEDPQALRSRKDLRWIHRAMATLVIMQRALNRGTAGFVPRTLLELGAGDGSLMLRMARKQTDCWPAMEVTLLDRLNLVEPQTLEEIHKLGWTPRVVTLDIFHWLEGYNNSRTDIVIANLFMHHFSSKELARLLAGIAARSQVFLCCEPRRSILSLVGAHCIAVLGAGPVTRHDAVSSVHAGFRAQELSELWPNPQNWVLHEYSAGLFTHCFLAIWKGA</sequence>
<accession>A0A3P3ZLR6</accession>